<dbReference type="RefSeq" id="WP_136898294.1">
    <property type="nucleotide sequence ID" value="NZ_SWJE01000018.1"/>
</dbReference>
<accession>A0A4U1HJT0</accession>
<dbReference type="Pfam" id="PF02518">
    <property type="entry name" value="HATPase_c"/>
    <property type="match status" value="1"/>
</dbReference>
<keyword evidence="3" id="KW-0812">Transmembrane</keyword>
<dbReference type="InterPro" id="IPR036097">
    <property type="entry name" value="HisK_dim/P_sf"/>
</dbReference>
<dbReference type="GO" id="GO:0000155">
    <property type="term" value="F:phosphorelay sensor kinase activity"/>
    <property type="evidence" value="ECO:0007669"/>
    <property type="project" value="InterPro"/>
</dbReference>
<evidence type="ECO:0000256" key="2">
    <source>
        <dbReference type="ARBA" id="ARBA00012438"/>
    </source>
</evidence>
<comment type="catalytic activity">
    <reaction evidence="1">
        <text>ATP + protein L-histidine = ADP + protein N-phospho-L-histidine.</text>
        <dbReference type="EC" id="2.7.13.3"/>
    </reaction>
</comment>
<dbReference type="PROSITE" id="PS50109">
    <property type="entry name" value="HIS_KIN"/>
    <property type="match status" value="1"/>
</dbReference>
<keyword evidence="5" id="KW-0808">Transferase</keyword>
<evidence type="ECO:0000313" key="5">
    <source>
        <dbReference type="EMBL" id="TKC81421.1"/>
    </source>
</evidence>
<organism evidence="5 6">
    <name type="scientific">Trinickia terrae</name>
    <dbReference type="NCBI Taxonomy" id="2571161"/>
    <lineage>
        <taxon>Bacteria</taxon>
        <taxon>Pseudomonadati</taxon>
        <taxon>Pseudomonadota</taxon>
        <taxon>Betaproteobacteria</taxon>
        <taxon>Burkholderiales</taxon>
        <taxon>Burkholderiaceae</taxon>
        <taxon>Trinickia</taxon>
    </lineage>
</organism>
<gene>
    <name evidence="5" type="ORF">FAZ69_27705</name>
</gene>
<dbReference type="InterPro" id="IPR004358">
    <property type="entry name" value="Sig_transdc_His_kin-like_C"/>
</dbReference>
<dbReference type="Gene3D" id="1.10.287.130">
    <property type="match status" value="1"/>
</dbReference>
<keyword evidence="3" id="KW-1133">Transmembrane helix</keyword>
<dbReference type="InterPro" id="IPR003594">
    <property type="entry name" value="HATPase_dom"/>
</dbReference>
<dbReference type="PRINTS" id="PR00344">
    <property type="entry name" value="BCTRLSENSOR"/>
</dbReference>
<dbReference type="CDD" id="cd16943">
    <property type="entry name" value="HATPase_AtoS-like"/>
    <property type="match status" value="1"/>
</dbReference>
<dbReference type="Gene3D" id="3.30.565.10">
    <property type="entry name" value="Histidine kinase-like ATPase, C-terminal domain"/>
    <property type="match status" value="1"/>
</dbReference>
<evidence type="ECO:0000259" key="4">
    <source>
        <dbReference type="PROSITE" id="PS50109"/>
    </source>
</evidence>
<feature type="domain" description="Histidine kinase" evidence="4">
    <location>
        <begin position="327"/>
        <end position="569"/>
    </location>
</feature>
<dbReference type="SUPFAM" id="SSF55874">
    <property type="entry name" value="ATPase domain of HSP90 chaperone/DNA topoisomerase II/histidine kinase"/>
    <property type="match status" value="1"/>
</dbReference>
<keyword evidence="5" id="KW-0418">Kinase</keyword>
<dbReference type="AlphaFoldDB" id="A0A4U1HJT0"/>
<protein>
    <recommendedName>
        <fullName evidence="2">histidine kinase</fullName>
        <ecNumber evidence="2">2.7.13.3</ecNumber>
    </recommendedName>
</protein>
<comment type="caution">
    <text evidence="5">The sequence shown here is derived from an EMBL/GenBank/DDBJ whole genome shotgun (WGS) entry which is preliminary data.</text>
</comment>
<proteinExistence type="predicted"/>
<sequence length="570" mass="62901">MRHRFLPRSLRLQILIAALVLSLLIVVGGLTALYSLRTATSATRALAKDQLVTMQHAQELVQQTLLIERESAQLADAASLDAMRKSYAGIVRRLERFDALSDLLATTNNDLAILDLRQSSQLFRNTANIVAQLRESQLQALGKRVALPSADDAATDEPAPGVEDSTRRLRDEMRQEASAMAAAAQARSDQYTQEFQVAVEGLAETSERNQRWLASLLALSLLFAWLFTRVFLGDHVLNRLQQVSLSLRTSDGGETHALALDHGDDEIDEMAKAVENFQKDRRQLALTNAELHVEKLRQEKLINELAQVHSQLLQSEKMASIGQLAAGVAHEINNPVGFVNANLGTLKQYVGDLLKALAAYEASEDEMTPDTRAAMAKLKQEIDLAYLREDVGALLAESTDGLQRVRDIVQGLKDFSHVDRMEKQVACLQTNLESTVKIAWNEIKYKAELVRDYRPIPEIECIPSQLNQVFMNLLVNAAQSIEGHGSITLRTGQDPGHVWVEIEDTGKGISPEYLGRIFDPFFTTKPVGVGTGLGLSISYGIVKQHGGRIDVESELGKGSRFRVVLPVEAA</sequence>
<feature type="transmembrane region" description="Helical" evidence="3">
    <location>
        <begin position="12"/>
        <end position="36"/>
    </location>
</feature>
<dbReference type="EC" id="2.7.13.3" evidence="2"/>
<evidence type="ECO:0000313" key="6">
    <source>
        <dbReference type="Proteomes" id="UP000305539"/>
    </source>
</evidence>
<dbReference type="OrthoDB" id="224978at2"/>
<evidence type="ECO:0000256" key="3">
    <source>
        <dbReference type="SAM" id="Phobius"/>
    </source>
</evidence>
<keyword evidence="3" id="KW-0472">Membrane</keyword>
<dbReference type="SUPFAM" id="SSF47384">
    <property type="entry name" value="Homodimeric domain of signal transducing histidine kinase"/>
    <property type="match status" value="1"/>
</dbReference>
<dbReference type="PANTHER" id="PTHR43065:SF50">
    <property type="entry name" value="HISTIDINE KINASE"/>
    <property type="match status" value="1"/>
</dbReference>
<name>A0A4U1HJT0_9BURK</name>
<dbReference type="PANTHER" id="PTHR43065">
    <property type="entry name" value="SENSOR HISTIDINE KINASE"/>
    <property type="match status" value="1"/>
</dbReference>
<reference evidence="5 6" key="1">
    <citation type="submission" date="2019-04" db="EMBL/GenBank/DDBJ databases">
        <title>Trinickia sp. 7GSK02, isolated from subtropical forest soil.</title>
        <authorList>
            <person name="Gao Z.-H."/>
            <person name="Qiu L.-H."/>
        </authorList>
    </citation>
    <scope>NUCLEOTIDE SEQUENCE [LARGE SCALE GENOMIC DNA]</scope>
    <source>
        <strain evidence="5 6">7GSK02</strain>
    </source>
</reference>
<dbReference type="EMBL" id="SWJE01000018">
    <property type="protein sequence ID" value="TKC81421.1"/>
    <property type="molecule type" value="Genomic_DNA"/>
</dbReference>
<dbReference type="SMART" id="SM00387">
    <property type="entry name" value="HATPase_c"/>
    <property type="match status" value="1"/>
</dbReference>
<dbReference type="InterPro" id="IPR005467">
    <property type="entry name" value="His_kinase_dom"/>
</dbReference>
<dbReference type="Proteomes" id="UP000305539">
    <property type="component" value="Unassembled WGS sequence"/>
</dbReference>
<dbReference type="InterPro" id="IPR036890">
    <property type="entry name" value="HATPase_C_sf"/>
</dbReference>
<keyword evidence="6" id="KW-1185">Reference proteome</keyword>
<evidence type="ECO:0000256" key="1">
    <source>
        <dbReference type="ARBA" id="ARBA00000085"/>
    </source>
</evidence>